<dbReference type="NCBIfam" id="TIGR01549">
    <property type="entry name" value="HAD-SF-IA-v1"/>
    <property type="match status" value="1"/>
</dbReference>
<dbReference type="STRING" id="30069.A0A182YQF6"/>
<protein>
    <recommendedName>
        <fullName evidence="5">Neurochondrin</fullName>
    </recommendedName>
</protein>
<evidence type="ECO:0000256" key="1">
    <source>
        <dbReference type="ARBA" id="ARBA00006927"/>
    </source>
</evidence>
<dbReference type="EnsemblMetazoa" id="ASTEI10692-RA">
    <property type="protein sequence ID" value="ASTEI10692-PA"/>
    <property type="gene ID" value="ASTEI10692"/>
</dbReference>
<dbReference type="SUPFAM" id="SSF56784">
    <property type="entry name" value="HAD-like"/>
    <property type="match status" value="1"/>
</dbReference>
<feature type="compositionally biased region" description="Low complexity" evidence="2">
    <location>
        <begin position="1006"/>
        <end position="1029"/>
    </location>
</feature>
<reference evidence="3" key="2">
    <citation type="submission" date="2020-05" db="UniProtKB">
        <authorList>
            <consortium name="EnsemblMetazoa"/>
        </authorList>
    </citation>
    <scope>IDENTIFICATION</scope>
    <source>
        <strain evidence="3">Indian</strain>
    </source>
</reference>
<dbReference type="InterPro" id="IPR008709">
    <property type="entry name" value="Neurochondrin"/>
</dbReference>
<dbReference type="InterPro" id="IPR006439">
    <property type="entry name" value="HAD-SF_hydro_IA"/>
</dbReference>
<dbReference type="AlphaFoldDB" id="A0A182YQF6"/>
<dbReference type="Pfam" id="PF00702">
    <property type="entry name" value="Hydrolase"/>
    <property type="match status" value="1"/>
</dbReference>
<sequence length="1029" mass="116693">MSTFRGAIKRLNCDSKISAIFFDLDNTLIATRKADAKACSKCSLILKNAKSDTEKFAALFMVTKLIKGKDCNQAGKRLLFESIGFDFLRKLLTSKDIPDDCPASVYQSVALSILTCFCEDEQLATHQDMLDSIPVFLGIVSTCDDDEYDDNLIVINEAYHCLQSISLYESGRMALRRHDVITKMAQIYTQRSFQIDEALTLIVTLVSRFGANSWDSDPKLFHALLQRVSLDFETDHAERKFELAEMISALLFHCRRDLVARSVQGEIWPECLYKGISDILTSKIGKAQRDPALKLAANAVDVLGIEWTLHDVENPKKFFLLLLQLAAIEVRMQMDNKSFNQCVQQADLITACFIILELSINYMSTDQLELDQKDKQQVYTGLKGAFSAVLGVLVKLANDTKKDRLQKAEKAFAYAMVRVLTAWLAQETTAMKNQVSKVLPFLFKLANESFYESRDYRIAHKADNVDDHEQQPPADILRVMLPAICHLVVEEEARQIFLKEKEEQVLYDCLLFHWSIAHYKKPPVPRAERLKRMNEPDPEMTPQQLDDMKDSRTAIVSLCNILMNITVLEAKLVEESTLFAQLLRFIFENLPELKDIPDNLVMHGHLAVLGLLLLKQQATKIKKNDFSICRYIQTTIRFLWDAYNIDESNDPQALVVSLQYKEHWFEIMELWFLGMQTMSGIIKLIPWISEFAIESGWAEGIVETLRKVKIGTLPPNVKLAYEDFLSQLVDANPAVAPVLKKADALKVADLLHREHGLSRELATETTTDYLTAFRRCPDNPDMALAQWRSQLWQDVLPVTHKHLASELYGRWLEWRYRYLALPAELQTMLQTLRLQYLLGIITNGPTAAQWEKIDRLALNKYFDCILVSSDLPWAKPDRNIFYAACHYLGVPPGQCVMIGDKLETDIQGGIEANLGATVWLPLPTEQRIAGDRTIKDVPDHVRPDAIVDSVLKLPALLPPSTSFRVRTPAAQSNVGSGDCDNWEQKTTRNRAAQYNRILPEIPDLYSTYSSSSNDSSQHSNGSNTSNGSS</sequence>
<organism evidence="3 4">
    <name type="scientific">Anopheles stephensi</name>
    <name type="common">Indo-Pakistan malaria mosquito</name>
    <dbReference type="NCBI Taxonomy" id="30069"/>
    <lineage>
        <taxon>Eukaryota</taxon>
        <taxon>Metazoa</taxon>
        <taxon>Ecdysozoa</taxon>
        <taxon>Arthropoda</taxon>
        <taxon>Hexapoda</taxon>
        <taxon>Insecta</taxon>
        <taxon>Pterygota</taxon>
        <taxon>Neoptera</taxon>
        <taxon>Endopterygota</taxon>
        <taxon>Diptera</taxon>
        <taxon>Nematocera</taxon>
        <taxon>Culicoidea</taxon>
        <taxon>Culicidae</taxon>
        <taxon>Anophelinae</taxon>
        <taxon>Anopheles</taxon>
    </lineage>
</organism>
<dbReference type="PANTHER" id="PTHR13109">
    <property type="entry name" value="NEUROCHONDRIN"/>
    <property type="match status" value="1"/>
</dbReference>
<dbReference type="Pfam" id="PF05536">
    <property type="entry name" value="Neurochondrin"/>
    <property type="match status" value="1"/>
</dbReference>
<evidence type="ECO:0000256" key="2">
    <source>
        <dbReference type="SAM" id="MobiDB-lite"/>
    </source>
</evidence>
<dbReference type="GO" id="GO:0031175">
    <property type="term" value="P:neuron projection development"/>
    <property type="evidence" value="ECO:0007669"/>
    <property type="project" value="TreeGrafter"/>
</dbReference>
<feature type="region of interest" description="Disordered" evidence="2">
    <location>
        <begin position="1005"/>
        <end position="1029"/>
    </location>
</feature>
<dbReference type="Gene3D" id="1.20.120.710">
    <property type="entry name" value="Haloacid dehalogenase hydrolase-like domain"/>
    <property type="match status" value="1"/>
</dbReference>
<dbReference type="PANTHER" id="PTHR13109:SF7">
    <property type="entry name" value="NEUROCHONDRIN"/>
    <property type="match status" value="1"/>
</dbReference>
<dbReference type="VEuPathDB" id="VectorBase:ASTEI20_037437"/>
<keyword evidence="4" id="KW-1185">Reference proteome</keyword>
<dbReference type="Proteomes" id="UP000076408">
    <property type="component" value="Unassembled WGS sequence"/>
</dbReference>
<dbReference type="VEuPathDB" id="VectorBase:ASTE004743"/>
<proteinExistence type="inferred from homology"/>
<reference evidence="4" key="1">
    <citation type="journal article" date="2014" name="Genome Biol.">
        <title>Genome analysis of a major urban malaria vector mosquito, Anopheles stephensi.</title>
        <authorList>
            <person name="Jiang X."/>
            <person name="Peery A."/>
            <person name="Hall A.B."/>
            <person name="Sharma A."/>
            <person name="Chen X.G."/>
            <person name="Waterhouse R.M."/>
            <person name="Komissarov A."/>
            <person name="Riehle M.M."/>
            <person name="Shouche Y."/>
            <person name="Sharakhova M.V."/>
            <person name="Lawson D."/>
            <person name="Pakpour N."/>
            <person name="Arensburger P."/>
            <person name="Davidson V.L."/>
            <person name="Eiglmeier K."/>
            <person name="Emrich S."/>
            <person name="George P."/>
            <person name="Kennedy R.C."/>
            <person name="Mane S.P."/>
            <person name="Maslen G."/>
            <person name="Oringanje C."/>
            <person name="Qi Y."/>
            <person name="Settlage R."/>
            <person name="Tojo M."/>
            <person name="Tubio J.M."/>
            <person name="Unger M.F."/>
            <person name="Wang B."/>
            <person name="Vernick K.D."/>
            <person name="Ribeiro J.M."/>
            <person name="James A.A."/>
            <person name="Michel K."/>
            <person name="Riehle M.A."/>
            <person name="Luckhart S."/>
            <person name="Sharakhov I.V."/>
            <person name="Tu Z."/>
        </authorList>
    </citation>
    <scope>NUCLEOTIDE SEQUENCE [LARGE SCALE GENOMIC DNA]</scope>
    <source>
        <strain evidence="4">Indian</strain>
    </source>
</reference>
<dbReference type="OMA" id="FCVQKAM"/>
<dbReference type="InterPro" id="IPR023214">
    <property type="entry name" value="HAD_sf"/>
</dbReference>
<evidence type="ECO:0000313" key="4">
    <source>
        <dbReference type="Proteomes" id="UP000076408"/>
    </source>
</evidence>
<dbReference type="VEuPathDB" id="VectorBase:ASTEI10692"/>
<name>A0A182YQF6_ANOST</name>
<dbReference type="InterPro" id="IPR036412">
    <property type="entry name" value="HAD-like_sf"/>
</dbReference>
<dbReference type="GO" id="GO:0030425">
    <property type="term" value="C:dendrite"/>
    <property type="evidence" value="ECO:0007669"/>
    <property type="project" value="TreeGrafter"/>
</dbReference>
<accession>A0A182YQF6</accession>
<evidence type="ECO:0000313" key="3">
    <source>
        <dbReference type="EnsemblMetazoa" id="ASTEI10692-PA"/>
    </source>
</evidence>
<dbReference type="GO" id="GO:0048168">
    <property type="term" value="P:regulation of neuronal synaptic plasticity"/>
    <property type="evidence" value="ECO:0007669"/>
    <property type="project" value="TreeGrafter"/>
</dbReference>
<evidence type="ECO:0008006" key="5">
    <source>
        <dbReference type="Google" id="ProtNLM"/>
    </source>
</evidence>
<dbReference type="Gene3D" id="3.40.50.1000">
    <property type="entry name" value="HAD superfamily/HAD-like"/>
    <property type="match status" value="1"/>
</dbReference>
<comment type="similarity">
    <text evidence="1">Belongs to the neurochondrin family.</text>
</comment>